<evidence type="ECO:0000313" key="17">
    <source>
        <dbReference type="Proteomes" id="UP000284605"/>
    </source>
</evidence>
<dbReference type="GO" id="GO:0004467">
    <property type="term" value="F:long-chain fatty acid-CoA ligase activity"/>
    <property type="evidence" value="ECO:0007669"/>
    <property type="project" value="TreeGrafter"/>
</dbReference>
<reference evidence="16 17" key="1">
    <citation type="submission" date="2018-09" db="EMBL/GenBank/DDBJ databases">
        <authorList>
            <person name="Zhu H."/>
        </authorList>
    </citation>
    <scope>NUCLEOTIDE SEQUENCE [LARGE SCALE GENOMIC DNA]</scope>
    <source>
        <strain evidence="16 17">K1W22B-8</strain>
    </source>
</reference>
<dbReference type="Gene3D" id="3.40.50.12780">
    <property type="entry name" value="N-terminal domain of ligase-like"/>
    <property type="match status" value="1"/>
</dbReference>
<keyword evidence="9" id="KW-1133">Transmembrane helix</keyword>
<feature type="domain" description="AMP-dependent synthetase/ligase" evidence="14">
    <location>
        <begin position="54"/>
        <end position="399"/>
    </location>
</feature>
<dbReference type="EMBL" id="QYUK01000011">
    <property type="protein sequence ID" value="RJF89172.1"/>
    <property type="molecule type" value="Genomic_DNA"/>
</dbReference>
<dbReference type="FunFam" id="3.30.300.30:FF:000002">
    <property type="entry name" value="Long-chain fatty acid transport protein 1"/>
    <property type="match status" value="1"/>
</dbReference>
<dbReference type="GO" id="GO:0005886">
    <property type="term" value="C:plasma membrane"/>
    <property type="evidence" value="ECO:0007669"/>
    <property type="project" value="UniProtKB-SubCell"/>
</dbReference>
<comment type="similarity">
    <text evidence="2">Belongs to the ATP-dependent AMP-binding enzyme family.</text>
</comment>
<dbReference type="InterPro" id="IPR042099">
    <property type="entry name" value="ANL_N_sf"/>
</dbReference>
<dbReference type="InterPro" id="IPR020845">
    <property type="entry name" value="AMP-binding_CS"/>
</dbReference>
<evidence type="ECO:0000256" key="12">
    <source>
        <dbReference type="ARBA" id="ARBA00023140"/>
    </source>
</evidence>
<dbReference type="InterPro" id="IPR045851">
    <property type="entry name" value="AMP-bd_C_sf"/>
</dbReference>
<dbReference type="InterPro" id="IPR025110">
    <property type="entry name" value="AMP-bd_C"/>
</dbReference>
<evidence type="ECO:0000256" key="3">
    <source>
        <dbReference type="ARBA" id="ARBA00022448"/>
    </source>
</evidence>
<organism evidence="16 17">
    <name type="scientific">Oleomonas cavernae</name>
    <dbReference type="NCBI Taxonomy" id="2320859"/>
    <lineage>
        <taxon>Bacteria</taxon>
        <taxon>Pseudomonadati</taxon>
        <taxon>Pseudomonadota</taxon>
        <taxon>Alphaproteobacteria</taxon>
        <taxon>Acetobacterales</taxon>
        <taxon>Acetobacteraceae</taxon>
        <taxon>Oleomonas</taxon>
    </lineage>
</organism>
<dbReference type="Pfam" id="PF13193">
    <property type="entry name" value="AMP-binding_C"/>
    <property type="match status" value="1"/>
</dbReference>
<dbReference type="GO" id="GO:0005324">
    <property type="term" value="F:long-chain fatty acid transmembrane transporter activity"/>
    <property type="evidence" value="ECO:0007669"/>
    <property type="project" value="TreeGrafter"/>
</dbReference>
<dbReference type="Proteomes" id="UP000284605">
    <property type="component" value="Unassembled WGS sequence"/>
</dbReference>
<keyword evidence="11" id="KW-0472">Membrane</keyword>
<keyword evidence="17" id="KW-1185">Reference proteome</keyword>
<dbReference type="InterPro" id="IPR000873">
    <property type="entry name" value="AMP-dep_synth/lig_dom"/>
</dbReference>
<keyword evidence="12" id="KW-0576">Peroxisome</keyword>
<evidence type="ECO:0000256" key="13">
    <source>
        <dbReference type="ARBA" id="ARBA00046271"/>
    </source>
</evidence>
<dbReference type="SUPFAM" id="SSF56801">
    <property type="entry name" value="Acetyl-CoA synthetase-like"/>
    <property type="match status" value="1"/>
</dbReference>
<keyword evidence="7" id="KW-0547">Nucleotide-binding</keyword>
<protein>
    <submittedName>
        <fullName evidence="16">Long-chain-acyl-CoA synthetase</fullName>
    </submittedName>
</protein>
<evidence type="ECO:0000259" key="14">
    <source>
        <dbReference type="Pfam" id="PF00501"/>
    </source>
</evidence>
<evidence type="ECO:0000256" key="5">
    <source>
        <dbReference type="ARBA" id="ARBA00022598"/>
    </source>
</evidence>
<dbReference type="GO" id="GO:0005524">
    <property type="term" value="F:ATP binding"/>
    <property type="evidence" value="ECO:0007669"/>
    <property type="project" value="UniProtKB-KW"/>
</dbReference>
<dbReference type="Pfam" id="PF00501">
    <property type="entry name" value="AMP-binding"/>
    <property type="match status" value="1"/>
</dbReference>
<dbReference type="OrthoDB" id="7315605at2"/>
<dbReference type="PANTHER" id="PTHR43107">
    <property type="entry name" value="LONG-CHAIN FATTY ACID TRANSPORT PROTEIN"/>
    <property type="match status" value="1"/>
</dbReference>
<dbReference type="Gene3D" id="3.30.300.30">
    <property type="match status" value="1"/>
</dbReference>
<evidence type="ECO:0000256" key="6">
    <source>
        <dbReference type="ARBA" id="ARBA00022692"/>
    </source>
</evidence>
<dbReference type="AlphaFoldDB" id="A0A418WGS1"/>
<dbReference type="PANTHER" id="PTHR43107:SF15">
    <property type="entry name" value="FATTY ACID TRANSPORT PROTEIN 3, ISOFORM A"/>
    <property type="match status" value="1"/>
</dbReference>
<gene>
    <name evidence="16" type="ORF">D3874_21155</name>
</gene>
<dbReference type="FunFam" id="3.40.50.12780:FF:000019">
    <property type="entry name" value="Long-chain fatty acid transporter"/>
    <property type="match status" value="1"/>
</dbReference>
<evidence type="ECO:0000256" key="1">
    <source>
        <dbReference type="ARBA" id="ARBA00004651"/>
    </source>
</evidence>
<accession>A0A418WGS1</accession>
<dbReference type="RefSeq" id="WP_119780526.1">
    <property type="nucleotide sequence ID" value="NZ_QYUK01000011.1"/>
</dbReference>
<comment type="caution">
    <text evidence="16">The sequence shown here is derived from an EMBL/GenBank/DDBJ whole genome shotgun (WGS) entry which is preliminary data.</text>
</comment>
<comment type="subcellular location">
    <subcellularLocation>
        <location evidence="1">Cell membrane</location>
        <topology evidence="1">Multi-pass membrane protein</topology>
    </subcellularLocation>
    <subcellularLocation>
        <location evidence="13">Peroxisome membrane</location>
    </subcellularLocation>
</comment>
<keyword evidence="5" id="KW-0436">Ligase</keyword>
<evidence type="ECO:0000256" key="4">
    <source>
        <dbReference type="ARBA" id="ARBA00022475"/>
    </source>
</evidence>
<evidence type="ECO:0000256" key="2">
    <source>
        <dbReference type="ARBA" id="ARBA00006432"/>
    </source>
</evidence>
<evidence type="ECO:0000256" key="11">
    <source>
        <dbReference type="ARBA" id="ARBA00023136"/>
    </source>
</evidence>
<keyword evidence="4" id="KW-1003">Cell membrane</keyword>
<dbReference type="NCBIfam" id="NF006134">
    <property type="entry name" value="PRK08279.1"/>
    <property type="match status" value="1"/>
</dbReference>
<evidence type="ECO:0000256" key="8">
    <source>
        <dbReference type="ARBA" id="ARBA00022840"/>
    </source>
</evidence>
<keyword evidence="10" id="KW-0445">Lipid transport</keyword>
<name>A0A418WGS1_9PROT</name>
<sequence length="613" mass="67516">MFNGILDSAAKLDPTGVVGRTNLELRYARGMLDVLRRVRVAKLDGTYTVVDMVEQQARRSINRPAIFFDKDVITWRELDARANQVAHWAQSIGIAKGDIVSLLMNNKPDYITTWFGLAKAGATIALINTNLTGGPLAHGLNVAAAKHVIVDAELGEAFTAIAGSLETTPKVWAQGGTVAGAASFDEAVAQQPQTQLPRSARPKLKGRDNLFYIYTSGTTGNPKAAHISHYRFLQASNGFAGAMEATWRDRMYCVLPLYHSAGGIVAVGSMLSVGGAVILKRKFSAKQFWEDVSRYDATLFQYIGELCRYLLNSPEHPKEKAHKIRVACGNGLRPEIWPTFQERFNIGRVCEFYGATEGNVILMNADGKVGAIGRIPFYLDRVFNTKIIKFDVETEQPVRNAQGFCIECAPDEPGETIGLIPQNPNKTVGRFEGYKGKAETEKKILSDVFTKGDKWFRTGDLMRRDAQGYFYFVDRIGDTFRWKGENVSTAEVAEALSTFPGIKEVNVYGVQVPGTDGRAGMASLVAGDDLDLEAFHAHIGKALPAYSQPYFIRVKAEMEITGTFKHRKVDLVKDGFDPGKVAEPLYIRHPDLGGIKPLTAAVYEDITAGRLRF</sequence>
<keyword evidence="8" id="KW-0067">ATP-binding</keyword>
<evidence type="ECO:0000256" key="7">
    <source>
        <dbReference type="ARBA" id="ARBA00022741"/>
    </source>
</evidence>
<keyword evidence="6" id="KW-0812">Transmembrane</keyword>
<evidence type="ECO:0000313" key="16">
    <source>
        <dbReference type="EMBL" id="RJF89172.1"/>
    </source>
</evidence>
<proteinExistence type="inferred from homology"/>
<evidence type="ECO:0000256" key="10">
    <source>
        <dbReference type="ARBA" id="ARBA00023055"/>
    </source>
</evidence>
<dbReference type="PROSITE" id="PS00455">
    <property type="entry name" value="AMP_BINDING"/>
    <property type="match status" value="1"/>
</dbReference>
<feature type="domain" description="AMP-binding enzyme C-terminal" evidence="15">
    <location>
        <begin position="491"/>
        <end position="565"/>
    </location>
</feature>
<keyword evidence="3" id="KW-0813">Transport</keyword>
<evidence type="ECO:0000259" key="15">
    <source>
        <dbReference type="Pfam" id="PF13193"/>
    </source>
</evidence>
<evidence type="ECO:0000256" key="9">
    <source>
        <dbReference type="ARBA" id="ARBA00022989"/>
    </source>
</evidence>
<dbReference type="GO" id="GO:0044539">
    <property type="term" value="P:long-chain fatty acid import into cell"/>
    <property type="evidence" value="ECO:0007669"/>
    <property type="project" value="TreeGrafter"/>
</dbReference>